<dbReference type="Pfam" id="PF02190">
    <property type="entry name" value="LON_substr_bdg"/>
    <property type="match status" value="1"/>
</dbReference>
<dbReference type="PROSITE" id="PS51787">
    <property type="entry name" value="LON_N"/>
    <property type="match status" value="1"/>
</dbReference>
<dbReference type="PANTHER" id="PTHR46732:SF8">
    <property type="entry name" value="ATP-DEPENDENT PROTEASE LA (LON) DOMAIN PROTEIN"/>
    <property type="match status" value="1"/>
</dbReference>
<comment type="caution">
    <text evidence="2">The sequence shown here is derived from an EMBL/GenBank/DDBJ whole genome shotgun (WGS) entry which is preliminary data.</text>
</comment>
<organism evidence="2">
    <name type="scientific">Caldilineaceae bacterium SB0662_bin_9</name>
    <dbReference type="NCBI Taxonomy" id="2605258"/>
    <lineage>
        <taxon>Bacteria</taxon>
        <taxon>Bacillati</taxon>
        <taxon>Chloroflexota</taxon>
        <taxon>Caldilineae</taxon>
        <taxon>Caldilineales</taxon>
        <taxon>Caldilineaceae</taxon>
    </lineage>
</organism>
<name>A0A6B1DRF9_9CHLR</name>
<dbReference type="Gene3D" id="2.30.130.40">
    <property type="entry name" value="LON domain-like"/>
    <property type="match status" value="1"/>
</dbReference>
<dbReference type="InterPro" id="IPR003111">
    <property type="entry name" value="Lon_prtase_N"/>
</dbReference>
<dbReference type="EMBL" id="VXPY01000054">
    <property type="protein sequence ID" value="MYD90270.1"/>
    <property type="molecule type" value="Genomic_DNA"/>
</dbReference>
<reference evidence="2" key="1">
    <citation type="submission" date="2019-09" db="EMBL/GenBank/DDBJ databases">
        <title>Characterisation of the sponge microbiome using genome-centric metagenomics.</title>
        <authorList>
            <person name="Engelberts J.P."/>
            <person name="Robbins S.J."/>
            <person name="De Goeij J.M."/>
            <person name="Aranda M."/>
            <person name="Bell S.C."/>
            <person name="Webster N.S."/>
        </authorList>
    </citation>
    <scope>NUCLEOTIDE SEQUENCE</scope>
    <source>
        <strain evidence="2">SB0662_bin_9</strain>
    </source>
</reference>
<gene>
    <name evidence="2" type="ORF">F4Y08_08020</name>
</gene>
<dbReference type="SUPFAM" id="SSF88697">
    <property type="entry name" value="PUA domain-like"/>
    <property type="match status" value="1"/>
</dbReference>
<dbReference type="Gene3D" id="1.20.58.1480">
    <property type="match status" value="1"/>
</dbReference>
<accession>A0A6B1DRF9</accession>
<proteinExistence type="predicted"/>
<sequence length="221" mass="24679">MQIPLFPLNTVLFPGMVLPLQIFEPRYLKMVARCLSDEGCFGVVLIREGGEVGPTAEPYGVGTLARIQSVDKEPGGTLHIVAVGVRRFQINEMLEDQPWPSADITEWPIDPGEPSTVERLSDRVRALFGEYRTNLSEATNLKLKINSIPDEPEALASLVAIAMQIELRDKQKVIEAETLPAMLEAEVGLLAREKMILEYVRDSQDRQKHLRLGPTGQMFLN</sequence>
<dbReference type="PANTHER" id="PTHR46732">
    <property type="entry name" value="ATP-DEPENDENT PROTEASE LA (LON) DOMAIN PROTEIN"/>
    <property type="match status" value="1"/>
</dbReference>
<dbReference type="InterPro" id="IPR015947">
    <property type="entry name" value="PUA-like_sf"/>
</dbReference>
<feature type="domain" description="Lon N-terminal" evidence="1">
    <location>
        <begin position="1"/>
        <end position="194"/>
    </location>
</feature>
<dbReference type="InterPro" id="IPR046336">
    <property type="entry name" value="Lon_prtase_N_sf"/>
</dbReference>
<evidence type="ECO:0000313" key="2">
    <source>
        <dbReference type="EMBL" id="MYD90270.1"/>
    </source>
</evidence>
<dbReference type="AlphaFoldDB" id="A0A6B1DRF9"/>
<evidence type="ECO:0000259" key="1">
    <source>
        <dbReference type="PROSITE" id="PS51787"/>
    </source>
</evidence>
<protein>
    <recommendedName>
        <fullName evidence="1">Lon N-terminal domain-containing protein</fullName>
    </recommendedName>
</protein>
<dbReference type="SMART" id="SM00464">
    <property type="entry name" value="LON"/>
    <property type="match status" value="1"/>
</dbReference>